<keyword evidence="7" id="KW-0832">Ubl conjugation</keyword>
<evidence type="ECO:0000256" key="6">
    <source>
        <dbReference type="ARBA" id="ARBA00022786"/>
    </source>
</evidence>
<dbReference type="CTD" id="20230768"/>
<dbReference type="HOGENOM" id="CLU_002173_2_1_1"/>
<reference evidence="16 17" key="1">
    <citation type="journal article" date="2013" name="Nature">
        <title>Insights into bilaterian evolution from three spiralian genomes.</title>
        <authorList>
            <person name="Simakov O."/>
            <person name="Marletaz F."/>
            <person name="Cho S.J."/>
            <person name="Edsinger-Gonzales E."/>
            <person name="Havlak P."/>
            <person name="Hellsten U."/>
            <person name="Kuo D.H."/>
            <person name="Larsson T."/>
            <person name="Lv J."/>
            <person name="Arendt D."/>
            <person name="Savage R."/>
            <person name="Osoegawa K."/>
            <person name="de Jong P."/>
            <person name="Grimwood J."/>
            <person name="Chapman J.A."/>
            <person name="Shapiro H."/>
            <person name="Aerts A."/>
            <person name="Otillar R.P."/>
            <person name="Terry A.Y."/>
            <person name="Boore J.L."/>
            <person name="Grigoriev I.V."/>
            <person name="Lindberg D.R."/>
            <person name="Seaver E.C."/>
            <person name="Weisblat D.A."/>
            <person name="Putnam N.H."/>
            <person name="Rokhsar D.S."/>
        </authorList>
    </citation>
    <scope>NUCLEOTIDE SEQUENCE [LARGE SCALE GENOMIC DNA]</scope>
</reference>
<evidence type="ECO:0000256" key="8">
    <source>
        <dbReference type="ARBA" id="ARBA00061050"/>
    </source>
</evidence>
<organism evidence="16 17">
    <name type="scientific">Lottia gigantea</name>
    <name type="common">Giant owl limpet</name>
    <dbReference type="NCBI Taxonomy" id="225164"/>
    <lineage>
        <taxon>Eukaryota</taxon>
        <taxon>Metazoa</taxon>
        <taxon>Spiralia</taxon>
        <taxon>Lophotrochozoa</taxon>
        <taxon>Mollusca</taxon>
        <taxon>Gastropoda</taxon>
        <taxon>Patellogastropoda</taxon>
        <taxon>Lottioidea</taxon>
        <taxon>Lottiidae</taxon>
        <taxon>Lottia</taxon>
    </lineage>
</organism>
<dbReference type="InterPro" id="IPR000569">
    <property type="entry name" value="HECT_dom"/>
</dbReference>
<evidence type="ECO:0000256" key="13">
    <source>
        <dbReference type="PROSITE-ProRule" id="PRU00104"/>
    </source>
</evidence>
<evidence type="ECO:0000256" key="9">
    <source>
        <dbReference type="ARBA" id="ARBA00063372"/>
    </source>
</evidence>
<evidence type="ECO:0000256" key="7">
    <source>
        <dbReference type="ARBA" id="ARBA00022843"/>
    </source>
</evidence>
<dbReference type="SMART" id="SM00119">
    <property type="entry name" value="HECTc"/>
    <property type="match status" value="1"/>
</dbReference>
<evidence type="ECO:0000256" key="3">
    <source>
        <dbReference type="ARBA" id="ARBA00012485"/>
    </source>
</evidence>
<comment type="subunit">
    <text evidence="9">Interacts with 26S proteasomes. Interacts (via the HECT domain) with UBE2D1 and, less efficiently, with UBE2L3.</text>
</comment>
<name>V4B5L0_LOTGI</name>
<feature type="compositionally biased region" description="Polar residues" evidence="14">
    <location>
        <begin position="12"/>
        <end position="22"/>
    </location>
</feature>
<evidence type="ECO:0000256" key="11">
    <source>
        <dbReference type="ARBA" id="ARBA00077269"/>
    </source>
</evidence>
<evidence type="ECO:0000256" key="14">
    <source>
        <dbReference type="SAM" id="MobiDB-lite"/>
    </source>
</evidence>
<evidence type="ECO:0000256" key="2">
    <source>
        <dbReference type="ARBA" id="ARBA00004906"/>
    </source>
</evidence>
<evidence type="ECO:0000256" key="4">
    <source>
        <dbReference type="ARBA" id="ARBA00022499"/>
    </source>
</evidence>
<proteinExistence type="inferred from homology"/>
<evidence type="ECO:0000256" key="1">
    <source>
        <dbReference type="ARBA" id="ARBA00000885"/>
    </source>
</evidence>
<dbReference type="CDD" id="cd00078">
    <property type="entry name" value="HECTc"/>
    <property type="match status" value="1"/>
</dbReference>
<feature type="active site" description="Glycyl thioester intermediate" evidence="13">
    <location>
        <position position="1046"/>
    </location>
</feature>
<dbReference type="GO" id="GO:0000209">
    <property type="term" value="P:protein polyubiquitination"/>
    <property type="evidence" value="ECO:0007669"/>
    <property type="project" value="InterPro"/>
</dbReference>
<dbReference type="FunFam" id="3.30.2160.10:FF:000002">
    <property type="entry name" value="Putative Ubiquitin-protein ligase E3C"/>
    <property type="match status" value="1"/>
</dbReference>
<feature type="compositionally biased region" description="Basic and acidic residues" evidence="14">
    <location>
        <begin position="23"/>
        <end position="45"/>
    </location>
</feature>
<comment type="catalytic activity">
    <reaction evidence="1">
        <text>S-ubiquitinyl-[E2 ubiquitin-conjugating enzyme]-L-cysteine + [acceptor protein]-L-lysine = [E2 ubiquitin-conjugating enzyme]-L-cysteine + N(6)-ubiquitinyl-[acceptor protein]-L-lysine.</text>
        <dbReference type="EC" id="2.3.2.26"/>
    </reaction>
</comment>
<dbReference type="PROSITE" id="PS50237">
    <property type="entry name" value="HECT"/>
    <property type="match status" value="1"/>
</dbReference>
<dbReference type="Pfam" id="PF00632">
    <property type="entry name" value="HECT"/>
    <property type="match status" value="1"/>
</dbReference>
<dbReference type="KEGG" id="lgi:LOTGIDRAFT_111732"/>
<dbReference type="Proteomes" id="UP000030746">
    <property type="component" value="Unassembled WGS sequence"/>
</dbReference>
<evidence type="ECO:0000256" key="12">
    <source>
        <dbReference type="ARBA" id="ARBA00081642"/>
    </source>
</evidence>
<dbReference type="AlphaFoldDB" id="V4B5L0"/>
<dbReference type="EC" id="2.3.2.26" evidence="3"/>
<dbReference type="PANTHER" id="PTHR45700:SF2">
    <property type="entry name" value="UBIQUITIN-PROTEIN LIGASE E3C"/>
    <property type="match status" value="1"/>
</dbReference>
<comment type="similarity">
    <text evidence="8">Belongs to the UBE3C family.</text>
</comment>
<dbReference type="OrthoDB" id="8068875at2759"/>
<feature type="region of interest" description="Disordered" evidence="14">
    <location>
        <begin position="1"/>
        <end position="46"/>
    </location>
</feature>
<keyword evidence="17" id="KW-1185">Reference proteome</keyword>
<dbReference type="Gene3D" id="3.30.2160.10">
    <property type="entry name" value="Hect, E3 ligase catalytic domain"/>
    <property type="match status" value="1"/>
</dbReference>
<evidence type="ECO:0000313" key="16">
    <source>
        <dbReference type="EMBL" id="ESP01317.1"/>
    </source>
</evidence>
<keyword evidence="5" id="KW-0808">Transferase</keyword>
<dbReference type="OMA" id="EKHYYFI"/>
<dbReference type="PROSITE" id="PS50096">
    <property type="entry name" value="IQ"/>
    <property type="match status" value="1"/>
</dbReference>
<accession>V4B5L0</accession>
<evidence type="ECO:0000256" key="10">
    <source>
        <dbReference type="ARBA" id="ARBA00067506"/>
    </source>
</evidence>
<dbReference type="Gene3D" id="3.90.1750.10">
    <property type="entry name" value="Hect, E3 ligase catalytic domains"/>
    <property type="match status" value="1"/>
</dbReference>
<keyword evidence="6 13" id="KW-0833">Ubl conjugation pathway</keyword>
<dbReference type="GO" id="GO:0061630">
    <property type="term" value="F:ubiquitin protein ligase activity"/>
    <property type="evidence" value="ECO:0007669"/>
    <property type="project" value="UniProtKB-EC"/>
</dbReference>
<dbReference type="FunFam" id="3.30.2410.10:FF:000011">
    <property type="entry name" value="Putative Ubiquitin-protein ligase E3C"/>
    <property type="match status" value="1"/>
</dbReference>
<dbReference type="GeneID" id="20230768"/>
<dbReference type="InterPro" id="IPR035983">
    <property type="entry name" value="Hect_E3_ubiquitin_ligase"/>
</dbReference>
<dbReference type="EMBL" id="KB200521">
    <property type="protein sequence ID" value="ESP01317.1"/>
    <property type="molecule type" value="Genomic_DNA"/>
</dbReference>
<evidence type="ECO:0000259" key="15">
    <source>
        <dbReference type="PROSITE" id="PS50237"/>
    </source>
</evidence>
<keyword evidence="4" id="KW-1017">Isopeptide bond</keyword>
<gene>
    <name evidence="16" type="ORF">LOTGIDRAFT_111732</name>
</gene>
<evidence type="ECO:0000256" key="5">
    <source>
        <dbReference type="ARBA" id="ARBA00022679"/>
    </source>
</evidence>
<dbReference type="Gene3D" id="3.30.2410.10">
    <property type="entry name" value="Hect, E3 ligase catalytic domain"/>
    <property type="match status" value="1"/>
</dbReference>
<dbReference type="SUPFAM" id="SSF56204">
    <property type="entry name" value="Hect, E3 ligase catalytic domain"/>
    <property type="match status" value="1"/>
</dbReference>
<dbReference type="FunFam" id="3.90.1750.10:FF:000014">
    <property type="entry name" value="Putative Ubiquitin-protein ligase E3C"/>
    <property type="match status" value="1"/>
</dbReference>
<dbReference type="CDD" id="cd23767">
    <property type="entry name" value="IQCD"/>
    <property type="match status" value="1"/>
</dbReference>
<protein>
    <recommendedName>
        <fullName evidence="10">Ubiquitin-protein ligase E3C</fullName>
        <ecNumber evidence="3">2.3.2.26</ecNumber>
    </recommendedName>
    <alternativeName>
        <fullName evidence="11">HECT-type ubiquitin transferase E3C</fullName>
    </alternativeName>
    <alternativeName>
        <fullName evidence="12">RTA-associated ubiquitin ligase</fullName>
    </alternativeName>
</protein>
<feature type="domain" description="HECT" evidence="15">
    <location>
        <begin position="740"/>
        <end position="1078"/>
    </location>
</feature>
<dbReference type="GO" id="GO:0006511">
    <property type="term" value="P:ubiquitin-dependent protein catabolic process"/>
    <property type="evidence" value="ECO:0007669"/>
    <property type="project" value="TreeGrafter"/>
</dbReference>
<dbReference type="InterPro" id="IPR044611">
    <property type="entry name" value="E3A/B/C-like"/>
</dbReference>
<dbReference type="RefSeq" id="XP_009047951.1">
    <property type="nucleotide sequence ID" value="XM_009049703.1"/>
</dbReference>
<dbReference type="PANTHER" id="PTHR45700">
    <property type="entry name" value="UBIQUITIN-PROTEIN LIGASE E3C"/>
    <property type="match status" value="1"/>
</dbReference>
<comment type="pathway">
    <text evidence="2">Protein modification; protein ubiquitination.</text>
</comment>
<sequence length="1078" mass="124385">MFSFEGKYRRTPGQSLGGASQTVEKESLIKKFQDQRNKREDERRKQSSAIKIQSCFRSYITRKFQSDILRREFDTARNSLEKNSSVDHKTLYEMICRLAYFYKPQDGQRLIFIFQELLKKGFDYIKTIDNIYNNGLLHLKQILHLSIKYLRCIAARNEPIALPMRILELFLSPINKNDNITLSGFDSNFVFSSIIYHIVKSGYFVCLKELLKNKVPSSIEKSSTPPTPIASSLFNLIMIPVQFITITSNKELGNFVMKSMSKVFLCEKFSEQIESFLLPAFTNSHQFPFEHLIDSLISFEKVKDELHTIVDITPSPYLLSSLLTLSQNFISVDIKNCVVIKYIKLLDILLSSLIPLNKHQYMTTDSDNEDDDFMEHEDEKSIEMMYLREEILQQLNSTCQIKCFINCLRSNSYNIDVVQSVCSICYKLMAVHMVSINKMRLLYTLSLHSSFVYNIWNICKALSTETCTGSTTSLLSMLGKGLPMYESDKQRIICILYVFCAMFSHSLITLHDAEFYGEERCKLNSQYAAMPFSLSELVPMSYYLRDACLGILDLAHPDIKHSINDEYQHALVHTFNNRKSDQDIQDEEKKTWICLFKVVVVLVRQLYNRDTRRRFCPKTHWLSSHVTVQANRVSISLLPSVKQVIVSQFFFKLSLNTTFTLYDESPPLANRDVRNLIVLTEIPFVISFAERFKILQRLIMANKEENQSEMTNFLVGPSINIAIRRDYVYEDAFDKLSPENEANLKLKMRVQLRNAAGLDEAGIDGGGVFREFLTHLLKTAFDPNRGFFQYTTDRLIYPNPHASQLEDNYIKHYYFIGRMLGKAIYENMLVELPFASFFLAKILSSHGFNLDIHYLQSLDPVMYRNLLSLKNEIDVSELGLDFSVIDNSFGENKIIELKPGGRNIPVTNENKIEYVHLMADYKVNRQIHSHCAAFRQGMADVISLEWLQMFDHHEFQILISGTSTPINIDDLRHNTSYSGGFSETHPVIELFWKVVASFTDQQKSQLLKFVTSCSQQPLLGFKDLYPPFCIHDAGTDLDRLPTASTCMNLLKLPHFTDESLLRNKLLYAIESNAGFELS</sequence>
<dbReference type="STRING" id="225164.V4B5L0"/>
<evidence type="ECO:0000313" key="17">
    <source>
        <dbReference type="Proteomes" id="UP000030746"/>
    </source>
</evidence>